<dbReference type="SUPFAM" id="SSF49899">
    <property type="entry name" value="Concanavalin A-like lectins/glucanases"/>
    <property type="match status" value="1"/>
</dbReference>
<dbReference type="PANTHER" id="PTHR10963">
    <property type="entry name" value="GLYCOSYL HYDROLASE-RELATED"/>
    <property type="match status" value="1"/>
</dbReference>
<evidence type="ECO:0000256" key="2">
    <source>
        <dbReference type="SAM" id="Phobius"/>
    </source>
</evidence>
<proteinExistence type="predicted"/>
<evidence type="ECO:0000313" key="5">
    <source>
        <dbReference type="Proteomes" id="UP000799640"/>
    </source>
</evidence>
<keyword evidence="2" id="KW-0812">Transmembrane</keyword>
<reference evidence="4" key="1">
    <citation type="journal article" date="2020" name="Stud. Mycol.">
        <title>101 Dothideomycetes genomes: a test case for predicting lifestyles and emergence of pathogens.</title>
        <authorList>
            <person name="Haridas S."/>
            <person name="Albert R."/>
            <person name="Binder M."/>
            <person name="Bloem J."/>
            <person name="Labutti K."/>
            <person name="Salamov A."/>
            <person name="Andreopoulos B."/>
            <person name="Baker S."/>
            <person name="Barry K."/>
            <person name="Bills G."/>
            <person name="Bluhm B."/>
            <person name="Cannon C."/>
            <person name="Castanera R."/>
            <person name="Culley D."/>
            <person name="Daum C."/>
            <person name="Ezra D."/>
            <person name="Gonzalez J."/>
            <person name="Henrissat B."/>
            <person name="Kuo A."/>
            <person name="Liang C."/>
            <person name="Lipzen A."/>
            <person name="Lutzoni F."/>
            <person name="Magnuson J."/>
            <person name="Mondo S."/>
            <person name="Nolan M."/>
            <person name="Ohm R."/>
            <person name="Pangilinan J."/>
            <person name="Park H.-J."/>
            <person name="Ramirez L."/>
            <person name="Alfaro M."/>
            <person name="Sun H."/>
            <person name="Tritt A."/>
            <person name="Yoshinaga Y."/>
            <person name="Zwiers L.-H."/>
            <person name="Turgeon B."/>
            <person name="Goodwin S."/>
            <person name="Spatafora J."/>
            <person name="Crous P."/>
            <person name="Grigoriev I."/>
        </authorList>
    </citation>
    <scope>NUCLEOTIDE SEQUENCE</scope>
    <source>
        <strain evidence="4">CBS 262.69</strain>
    </source>
</reference>
<dbReference type="PANTHER" id="PTHR10963:SF62">
    <property type="entry name" value="GLUCAN 1,3-BETA-GLUCOSIDASE"/>
    <property type="match status" value="1"/>
</dbReference>
<accession>A0A6G1I861</accession>
<dbReference type="OrthoDB" id="4781at2759"/>
<dbReference type="Gene3D" id="2.60.120.200">
    <property type="match status" value="1"/>
</dbReference>
<name>A0A6G1I861_9PEZI</name>
<dbReference type="Pfam" id="PF00722">
    <property type="entry name" value="Glyco_hydro_16"/>
    <property type="match status" value="1"/>
</dbReference>
<dbReference type="AlphaFoldDB" id="A0A6G1I861"/>
<dbReference type="InterPro" id="IPR050546">
    <property type="entry name" value="Glycosyl_Hydrlase_16"/>
</dbReference>
<organism evidence="4 5">
    <name type="scientific">Trichodelitschia bisporula</name>
    <dbReference type="NCBI Taxonomy" id="703511"/>
    <lineage>
        <taxon>Eukaryota</taxon>
        <taxon>Fungi</taxon>
        <taxon>Dikarya</taxon>
        <taxon>Ascomycota</taxon>
        <taxon>Pezizomycotina</taxon>
        <taxon>Dothideomycetes</taxon>
        <taxon>Dothideomycetes incertae sedis</taxon>
        <taxon>Phaeotrichales</taxon>
        <taxon>Phaeotrichaceae</taxon>
        <taxon>Trichodelitschia</taxon>
    </lineage>
</organism>
<dbReference type="GO" id="GO:0004553">
    <property type="term" value="F:hydrolase activity, hydrolyzing O-glycosyl compounds"/>
    <property type="evidence" value="ECO:0007669"/>
    <property type="project" value="InterPro"/>
</dbReference>
<protein>
    <submittedName>
        <fullName evidence="4">Glucan endo-1,3-beta-D-glucosidase</fullName>
    </submittedName>
</protein>
<feature type="compositionally biased region" description="Polar residues" evidence="1">
    <location>
        <begin position="22"/>
        <end position="46"/>
    </location>
</feature>
<dbReference type="EMBL" id="ML996688">
    <property type="protein sequence ID" value="KAF2404381.1"/>
    <property type="molecule type" value="Genomic_DNA"/>
</dbReference>
<dbReference type="PROSITE" id="PS51762">
    <property type="entry name" value="GH16_2"/>
    <property type="match status" value="1"/>
</dbReference>
<sequence length="446" mass="50461">MASTYEDPSGMNPENNVGPAPQTASSGDRSSWPEANTSSISVGMNNPANQYFRSRRLRKGTANEKPWLKEKDSREIWITLIPLIGLLCGLGIAAALVWSGYKSVTNLEYCLVLDEDWSHGIRSNVWTREAEVGGFGNGQFDMTTMAEENSFIKDGALHIKPTLQDAELVKHNSVINYTAQGICASDKWYNCVTSTNTTNGTIVSPAKSARMSTRKSVSIKYGRVEVEAKLPSGDWLWPAIWMLPRDSVYGEWPQSGEIDIAESRGNNWTYEGGGNDYVGSTLHWGPSTEHDQWWRSHDKKRALHTTFSDKFHTFGLEWSDKYMFTYIDSRLMQVFFTHLDTPFWQRGQFPLTGSNGTRYLDPWSQTGNPSTPFDKEFYLILNVAVGGTNAWFKDGKSGKPWVDGSPSARLDFWNAQDKWYPTWDENAAMVVKHVRMWQQKGFNDCM</sequence>
<dbReference type="InterPro" id="IPR013320">
    <property type="entry name" value="ConA-like_dom_sf"/>
</dbReference>
<keyword evidence="2" id="KW-0472">Membrane</keyword>
<feature type="region of interest" description="Disordered" evidence="1">
    <location>
        <begin position="1"/>
        <end position="46"/>
    </location>
</feature>
<feature type="domain" description="GH16" evidence="3">
    <location>
        <begin position="115"/>
        <end position="442"/>
    </location>
</feature>
<dbReference type="FunFam" id="2.60.120.200:FF:000178">
    <property type="entry name" value="Glycoside hydrolase family 16 protein"/>
    <property type="match status" value="1"/>
</dbReference>
<gene>
    <name evidence="4" type="ORF">EJ06DRAFT_487099</name>
</gene>
<keyword evidence="5" id="KW-1185">Reference proteome</keyword>
<dbReference type="InterPro" id="IPR000757">
    <property type="entry name" value="Beta-glucanase-like"/>
</dbReference>
<evidence type="ECO:0000313" key="4">
    <source>
        <dbReference type="EMBL" id="KAF2404381.1"/>
    </source>
</evidence>
<evidence type="ECO:0000256" key="1">
    <source>
        <dbReference type="SAM" id="MobiDB-lite"/>
    </source>
</evidence>
<dbReference type="GO" id="GO:0005975">
    <property type="term" value="P:carbohydrate metabolic process"/>
    <property type="evidence" value="ECO:0007669"/>
    <property type="project" value="InterPro"/>
</dbReference>
<feature type="transmembrane region" description="Helical" evidence="2">
    <location>
        <begin position="76"/>
        <end position="101"/>
    </location>
</feature>
<keyword evidence="2" id="KW-1133">Transmembrane helix</keyword>
<evidence type="ECO:0000259" key="3">
    <source>
        <dbReference type="PROSITE" id="PS51762"/>
    </source>
</evidence>
<dbReference type="Proteomes" id="UP000799640">
    <property type="component" value="Unassembled WGS sequence"/>
</dbReference>